<gene>
    <name evidence="1" type="ORF">AKAME5_000252400</name>
</gene>
<organism evidence="1 2">
    <name type="scientific">Lates japonicus</name>
    <name type="common">Japanese lates</name>
    <dbReference type="NCBI Taxonomy" id="270547"/>
    <lineage>
        <taxon>Eukaryota</taxon>
        <taxon>Metazoa</taxon>
        <taxon>Chordata</taxon>
        <taxon>Craniata</taxon>
        <taxon>Vertebrata</taxon>
        <taxon>Euteleostomi</taxon>
        <taxon>Actinopterygii</taxon>
        <taxon>Neopterygii</taxon>
        <taxon>Teleostei</taxon>
        <taxon>Neoteleostei</taxon>
        <taxon>Acanthomorphata</taxon>
        <taxon>Carangaria</taxon>
        <taxon>Carangaria incertae sedis</taxon>
        <taxon>Centropomidae</taxon>
        <taxon>Lates</taxon>
    </lineage>
</organism>
<evidence type="ECO:0000313" key="1">
    <source>
        <dbReference type="EMBL" id="GLD48567.1"/>
    </source>
</evidence>
<dbReference type="Proteomes" id="UP001279410">
    <property type="component" value="Unassembled WGS sequence"/>
</dbReference>
<protein>
    <submittedName>
        <fullName evidence="1">Uncharacterized protein</fullName>
    </submittedName>
</protein>
<sequence>MGLKILPVPVHKLELDYGLVQGEVVMGIHALPVPGVDIILVNDLADSWVWAIGPLPLVVTSSPSVTEAPDESVQCFPGVFTACAVT</sequence>
<keyword evidence="2" id="KW-1185">Reference proteome</keyword>
<name>A0AAD3M6H3_LATJO</name>
<dbReference type="AlphaFoldDB" id="A0AAD3M6H3"/>
<evidence type="ECO:0000313" key="2">
    <source>
        <dbReference type="Proteomes" id="UP001279410"/>
    </source>
</evidence>
<dbReference type="EMBL" id="BRZM01000006">
    <property type="protein sequence ID" value="GLD48567.1"/>
    <property type="molecule type" value="Genomic_DNA"/>
</dbReference>
<accession>A0AAD3M6H3</accession>
<reference evidence="1" key="1">
    <citation type="submission" date="2022-08" db="EMBL/GenBank/DDBJ databases">
        <title>Genome sequencing of akame (Lates japonicus).</title>
        <authorList>
            <person name="Hashiguchi Y."/>
            <person name="Takahashi H."/>
        </authorList>
    </citation>
    <scope>NUCLEOTIDE SEQUENCE</scope>
    <source>
        <strain evidence="1">Kochi</strain>
    </source>
</reference>
<comment type="caution">
    <text evidence="1">The sequence shown here is derived from an EMBL/GenBank/DDBJ whole genome shotgun (WGS) entry which is preliminary data.</text>
</comment>
<proteinExistence type="predicted"/>